<dbReference type="PANTHER" id="PTHR11748:SF111">
    <property type="entry name" value="D-LACTATE DEHYDROGENASE, MITOCHONDRIAL-RELATED"/>
    <property type="match status" value="1"/>
</dbReference>
<protein>
    <recommendedName>
        <fullName evidence="9">D-lactate dehydrogenase (cytochrome)</fullName>
        <ecNumber evidence="9">1.1.2.4</ecNumber>
    </recommendedName>
</protein>
<dbReference type="GO" id="GO:1903457">
    <property type="term" value="P:lactate catabolic process"/>
    <property type="evidence" value="ECO:0007669"/>
    <property type="project" value="TreeGrafter"/>
</dbReference>
<dbReference type="Gene3D" id="3.30.465.10">
    <property type="match status" value="1"/>
</dbReference>
<evidence type="ECO:0000256" key="3">
    <source>
        <dbReference type="ARBA" id="ARBA00008000"/>
    </source>
</evidence>
<dbReference type="EC" id="1.1.2.4" evidence="9"/>
<dbReference type="InterPro" id="IPR016164">
    <property type="entry name" value="FAD-linked_Oxase-like_C"/>
</dbReference>
<keyword evidence="5" id="KW-0274">FAD</keyword>
<dbReference type="InterPro" id="IPR004113">
    <property type="entry name" value="FAD-bd_oxidored_4_C"/>
</dbReference>
<evidence type="ECO:0000256" key="2">
    <source>
        <dbReference type="ARBA" id="ARBA00004173"/>
    </source>
</evidence>
<evidence type="ECO:0000256" key="5">
    <source>
        <dbReference type="ARBA" id="ARBA00022827"/>
    </source>
</evidence>
<dbReference type="SUPFAM" id="SSF56176">
    <property type="entry name" value="FAD-binding/transporter-associated domain-like"/>
    <property type="match status" value="1"/>
</dbReference>
<dbReference type="InterPro" id="IPR036318">
    <property type="entry name" value="FAD-bd_PCMH-like_sf"/>
</dbReference>
<evidence type="ECO:0000256" key="9">
    <source>
        <dbReference type="ARBA" id="ARBA00038897"/>
    </source>
</evidence>
<feature type="signal peptide" evidence="10">
    <location>
        <begin position="1"/>
        <end position="19"/>
    </location>
</feature>
<evidence type="ECO:0000256" key="8">
    <source>
        <dbReference type="ARBA" id="ARBA00023128"/>
    </source>
</evidence>
<dbReference type="Proteomes" id="UP000053257">
    <property type="component" value="Unassembled WGS sequence"/>
</dbReference>
<organism evidence="12 13">
    <name type="scientific">Phlebiopsis gigantea (strain 11061_1 CR5-6)</name>
    <name type="common">White-rot fungus</name>
    <name type="synonym">Peniophora gigantea</name>
    <dbReference type="NCBI Taxonomy" id="745531"/>
    <lineage>
        <taxon>Eukaryota</taxon>
        <taxon>Fungi</taxon>
        <taxon>Dikarya</taxon>
        <taxon>Basidiomycota</taxon>
        <taxon>Agaricomycotina</taxon>
        <taxon>Agaricomycetes</taxon>
        <taxon>Polyporales</taxon>
        <taxon>Phanerochaetaceae</taxon>
        <taxon>Phlebiopsis</taxon>
    </lineage>
</organism>
<dbReference type="HOGENOM" id="CLU_017779_3_3_1"/>
<keyword evidence="8" id="KW-0496">Mitochondrion</keyword>
<reference evidence="12 13" key="1">
    <citation type="journal article" date="2014" name="PLoS Genet.">
        <title>Analysis of the Phlebiopsis gigantea genome, transcriptome and secretome provides insight into its pioneer colonization strategies of wood.</title>
        <authorList>
            <person name="Hori C."/>
            <person name="Ishida T."/>
            <person name="Igarashi K."/>
            <person name="Samejima M."/>
            <person name="Suzuki H."/>
            <person name="Master E."/>
            <person name="Ferreira P."/>
            <person name="Ruiz-Duenas F.J."/>
            <person name="Held B."/>
            <person name="Canessa P."/>
            <person name="Larrondo L.F."/>
            <person name="Schmoll M."/>
            <person name="Druzhinina I.S."/>
            <person name="Kubicek C.P."/>
            <person name="Gaskell J.A."/>
            <person name="Kersten P."/>
            <person name="St John F."/>
            <person name="Glasner J."/>
            <person name="Sabat G."/>
            <person name="Splinter BonDurant S."/>
            <person name="Syed K."/>
            <person name="Yadav J."/>
            <person name="Mgbeahuruike A.C."/>
            <person name="Kovalchuk A."/>
            <person name="Asiegbu F.O."/>
            <person name="Lackner G."/>
            <person name="Hoffmeister D."/>
            <person name="Rencoret J."/>
            <person name="Gutierrez A."/>
            <person name="Sun H."/>
            <person name="Lindquist E."/>
            <person name="Barry K."/>
            <person name="Riley R."/>
            <person name="Grigoriev I.V."/>
            <person name="Henrissat B."/>
            <person name="Kues U."/>
            <person name="Berka R.M."/>
            <person name="Martinez A.T."/>
            <person name="Covert S.F."/>
            <person name="Blanchette R.A."/>
            <person name="Cullen D."/>
        </authorList>
    </citation>
    <scope>NUCLEOTIDE SEQUENCE [LARGE SCALE GENOMIC DNA]</scope>
    <source>
        <strain evidence="12 13">11061_1 CR5-6</strain>
    </source>
</reference>
<comment type="similarity">
    <text evidence="3">Belongs to the FAD-binding oxidoreductase/transferase type 4 family.</text>
</comment>
<name>A0A0C3S9S2_PHLG1</name>
<evidence type="ECO:0000256" key="10">
    <source>
        <dbReference type="SAM" id="SignalP"/>
    </source>
</evidence>
<dbReference type="SUPFAM" id="SSF55103">
    <property type="entry name" value="FAD-linked oxidases, C-terminal domain"/>
    <property type="match status" value="1"/>
</dbReference>
<dbReference type="GO" id="GO:0005739">
    <property type="term" value="C:mitochondrion"/>
    <property type="evidence" value="ECO:0007669"/>
    <property type="project" value="UniProtKB-SubCell"/>
</dbReference>
<comment type="cofactor">
    <cofactor evidence="1">
        <name>FAD</name>
        <dbReference type="ChEBI" id="CHEBI:57692"/>
    </cofactor>
</comment>
<dbReference type="GO" id="GO:0008720">
    <property type="term" value="F:D-lactate dehydrogenase (NAD+) activity"/>
    <property type="evidence" value="ECO:0007669"/>
    <property type="project" value="TreeGrafter"/>
</dbReference>
<accession>A0A0C3S9S2</accession>
<dbReference type="Pfam" id="PF02913">
    <property type="entry name" value="FAD-oxidase_C"/>
    <property type="match status" value="2"/>
</dbReference>
<dbReference type="PANTHER" id="PTHR11748">
    <property type="entry name" value="D-LACTATE DEHYDROGENASE"/>
    <property type="match status" value="1"/>
</dbReference>
<keyword evidence="4" id="KW-0285">Flavoprotein</keyword>
<comment type="subcellular location">
    <subcellularLocation>
        <location evidence="2">Mitochondrion</location>
    </subcellularLocation>
</comment>
<evidence type="ECO:0000313" key="12">
    <source>
        <dbReference type="EMBL" id="KIP08562.1"/>
    </source>
</evidence>
<dbReference type="Pfam" id="PF01565">
    <property type="entry name" value="FAD_binding_4"/>
    <property type="match status" value="1"/>
</dbReference>
<dbReference type="STRING" id="745531.A0A0C3S9S2"/>
<keyword evidence="6" id="KW-0809">Transit peptide</keyword>
<proteinExistence type="inferred from homology"/>
<feature type="chain" id="PRO_5002181294" description="D-lactate dehydrogenase (cytochrome)" evidence="10">
    <location>
        <begin position="20"/>
        <end position="564"/>
    </location>
</feature>
<dbReference type="GO" id="GO:0071949">
    <property type="term" value="F:FAD binding"/>
    <property type="evidence" value="ECO:0007669"/>
    <property type="project" value="InterPro"/>
</dbReference>
<gene>
    <name evidence="12" type="ORF">PHLGIDRAFT_117181</name>
</gene>
<evidence type="ECO:0000256" key="7">
    <source>
        <dbReference type="ARBA" id="ARBA00023002"/>
    </source>
</evidence>
<evidence type="ECO:0000259" key="11">
    <source>
        <dbReference type="PROSITE" id="PS51387"/>
    </source>
</evidence>
<dbReference type="EMBL" id="KN840478">
    <property type="protein sequence ID" value="KIP08562.1"/>
    <property type="molecule type" value="Genomic_DNA"/>
</dbReference>
<dbReference type="Gene3D" id="3.30.70.2740">
    <property type="match status" value="1"/>
</dbReference>
<dbReference type="PROSITE" id="PS51387">
    <property type="entry name" value="FAD_PCMH"/>
    <property type="match status" value="1"/>
</dbReference>
<dbReference type="GO" id="GO:0004458">
    <property type="term" value="F:D-lactate dehydrogenase (cytochrome) activity"/>
    <property type="evidence" value="ECO:0007669"/>
    <property type="project" value="UniProtKB-EC"/>
</dbReference>
<sequence>MHFLSILLPILAVFAPANSAPVESPIMGTIEAPPSNTPITPASAIPFSYNIVNWCEEGYNNFNVFLTQGASAPTIDDVDSTGNIASALYDFGSFTVANFGLPQLGASPPSELTLPAGLSFDAPVYMTVVEVFNSCPGHVVQEIGGVSTDPAVLDAHGRAVDYDIVRQPTVVVWPASTEDVVALVAISRKHRILVVPYGGATSLEGALHRGGICVDMTRMDKVLVVHDTTSGAEADADLVCQPGAKWVVINETLKQTEIPFFFIPLDPSYGATIGGMIATGCSGSQPSIRIAEIYILSVQVLANAVRYGTSRGEWFLNATIVLPSGEVIKTRRRLRKCSAGYDTLKLFVGAEGTLGIITEVTVRLAPLLPTRVAVVQFPSVESATKAATDALHLGVGLHLIELLDKHVMACLNAYNKHSRQWPEKDSLFVKLQGAAAVFIAESARILAAADALWLYRKNIAMPGFELGPPGSGFVSADVCVPVSRLPELVRALREDAEEHALMAPTIGHVGDGKCMIGTGEHGVGVGKKQYLIEEFGESTVEFMKQLKQSIETLNLFNPGKLYPD</sequence>
<keyword evidence="10" id="KW-0732">Signal</keyword>
<dbReference type="InterPro" id="IPR006094">
    <property type="entry name" value="Oxid_FAD_bind_N"/>
</dbReference>
<dbReference type="Gene3D" id="1.10.45.10">
    <property type="entry name" value="Vanillyl-alcohol Oxidase, Chain A, domain 4"/>
    <property type="match status" value="1"/>
</dbReference>
<dbReference type="AlphaFoldDB" id="A0A0C3S9S2"/>
<dbReference type="InterPro" id="IPR016169">
    <property type="entry name" value="FAD-bd_PCMH_sub2"/>
</dbReference>
<keyword evidence="7" id="KW-0560">Oxidoreductase</keyword>
<dbReference type="InterPro" id="IPR016166">
    <property type="entry name" value="FAD-bd_PCMH"/>
</dbReference>
<evidence type="ECO:0000256" key="6">
    <source>
        <dbReference type="ARBA" id="ARBA00022946"/>
    </source>
</evidence>
<keyword evidence="13" id="KW-1185">Reference proteome</keyword>
<dbReference type="OrthoDB" id="7786253at2759"/>
<evidence type="ECO:0000256" key="4">
    <source>
        <dbReference type="ARBA" id="ARBA00022630"/>
    </source>
</evidence>
<feature type="domain" description="FAD-binding PCMH-type" evidence="11">
    <location>
        <begin position="164"/>
        <end position="367"/>
    </location>
</feature>
<dbReference type="InterPro" id="IPR016171">
    <property type="entry name" value="Vanillyl_alc_oxidase_C-sub2"/>
</dbReference>
<evidence type="ECO:0000256" key="1">
    <source>
        <dbReference type="ARBA" id="ARBA00001974"/>
    </source>
</evidence>
<evidence type="ECO:0000313" key="13">
    <source>
        <dbReference type="Proteomes" id="UP000053257"/>
    </source>
</evidence>